<dbReference type="InterPro" id="IPR008978">
    <property type="entry name" value="HSP20-like_chaperone"/>
</dbReference>
<organism evidence="4 5">
    <name type="scientific">Mesosutterella porci</name>
    <dbReference type="NCBI Taxonomy" id="2915351"/>
    <lineage>
        <taxon>Bacteria</taxon>
        <taxon>Pseudomonadati</taxon>
        <taxon>Pseudomonadota</taxon>
        <taxon>Betaproteobacteria</taxon>
        <taxon>Burkholderiales</taxon>
        <taxon>Sutterellaceae</taxon>
        <taxon>Mesosutterella</taxon>
    </lineage>
</organism>
<feature type="domain" description="SHSP" evidence="3">
    <location>
        <begin position="36"/>
        <end position="149"/>
    </location>
</feature>
<evidence type="ECO:0000256" key="1">
    <source>
        <dbReference type="PROSITE-ProRule" id="PRU00285"/>
    </source>
</evidence>
<dbReference type="EMBL" id="JAKNCT010000001">
    <property type="protein sequence ID" value="MCG5030054.1"/>
    <property type="molecule type" value="Genomic_DNA"/>
</dbReference>
<dbReference type="Proteomes" id="UP001297600">
    <property type="component" value="Unassembled WGS sequence"/>
</dbReference>
<protein>
    <submittedName>
        <fullName evidence="4">Hsp20/alpha crystallin family protein</fullName>
    </submittedName>
</protein>
<keyword evidence="5" id="KW-1185">Reference proteome</keyword>
<evidence type="ECO:0000256" key="2">
    <source>
        <dbReference type="RuleBase" id="RU003616"/>
    </source>
</evidence>
<dbReference type="CDD" id="cd06471">
    <property type="entry name" value="ACD_LpsHSP_like"/>
    <property type="match status" value="1"/>
</dbReference>
<dbReference type="InterPro" id="IPR031107">
    <property type="entry name" value="Small_HSP"/>
</dbReference>
<sequence length="149" mass="16479">MANVPTIFDETPFSVFDPFDVFSGIRFPDPAAGVFGKHADRLMKTDVRETDKGYTLLMDLPGFKKDEISAELKDGYLTVSARKDEKHEDKKEGRLIRSERSTGSCSRTFYVGEGVKQGDCSASFADGILTINVPKAAAQKPEHKMIAIQ</sequence>
<dbReference type="RefSeq" id="WP_237977710.1">
    <property type="nucleotide sequence ID" value="NZ_JAKNCT010000001.1"/>
</dbReference>
<accession>A0ABS9MN58</accession>
<dbReference type="PANTHER" id="PTHR11527">
    <property type="entry name" value="HEAT-SHOCK PROTEIN 20 FAMILY MEMBER"/>
    <property type="match status" value="1"/>
</dbReference>
<gene>
    <name evidence="4" type="ORF">MAF45_01115</name>
</gene>
<dbReference type="Gene3D" id="2.60.40.790">
    <property type="match status" value="1"/>
</dbReference>
<comment type="caution">
    <text evidence="4">The sequence shown here is derived from an EMBL/GenBank/DDBJ whole genome shotgun (WGS) entry which is preliminary data.</text>
</comment>
<dbReference type="InterPro" id="IPR002068">
    <property type="entry name" value="A-crystallin/Hsp20_dom"/>
</dbReference>
<evidence type="ECO:0000313" key="5">
    <source>
        <dbReference type="Proteomes" id="UP001297600"/>
    </source>
</evidence>
<dbReference type="SUPFAM" id="SSF49764">
    <property type="entry name" value="HSP20-like chaperones"/>
    <property type="match status" value="1"/>
</dbReference>
<proteinExistence type="inferred from homology"/>
<dbReference type="PROSITE" id="PS01031">
    <property type="entry name" value="SHSP"/>
    <property type="match status" value="1"/>
</dbReference>
<dbReference type="Pfam" id="PF00011">
    <property type="entry name" value="HSP20"/>
    <property type="match status" value="1"/>
</dbReference>
<reference evidence="4 5" key="1">
    <citation type="submission" date="2022-02" db="EMBL/GenBank/DDBJ databases">
        <title>Mesosutterella porci, a novel member of the family Sutterellaceae from pig feces.</title>
        <authorList>
            <person name="Wylensek D."/>
            <person name="Clavel T."/>
        </authorList>
    </citation>
    <scope>NUCLEOTIDE SEQUENCE [LARGE SCALE GENOMIC DNA]</scope>
    <source>
        <strain evidence="5">oilRF-744-wt-GAM-9</strain>
    </source>
</reference>
<evidence type="ECO:0000259" key="3">
    <source>
        <dbReference type="PROSITE" id="PS01031"/>
    </source>
</evidence>
<comment type="similarity">
    <text evidence="1 2">Belongs to the small heat shock protein (HSP20) family.</text>
</comment>
<evidence type="ECO:0000313" key="4">
    <source>
        <dbReference type="EMBL" id="MCG5030054.1"/>
    </source>
</evidence>
<name>A0ABS9MN58_9BURK</name>